<accession>A0A0R2LJJ5</accession>
<dbReference type="InterPro" id="IPR024968">
    <property type="entry name" value="SlpA_C_lactobacillus"/>
</dbReference>
<keyword evidence="3" id="KW-1185">Reference proteome</keyword>
<evidence type="ECO:0000313" key="3">
    <source>
        <dbReference type="Proteomes" id="UP000051006"/>
    </source>
</evidence>
<dbReference type="OrthoDB" id="2323912at2"/>
<gene>
    <name evidence="2" type="ORF">IV57_GL000520</name>
</gene>
<proteinExistence type="predicted"/>
<protein>
    <recommendedName>
        <fullName evidence="1">S-layer protein C-terminal domain-containing protein</fullName>
    </recommendedName>
</protein>
<reference evidence="2 3" key="1">
    <citation type="journal article" date="2015" name="Genome Announc.">
        <title>Expanding the biotechnology potential of lactobacilli through comparative genomics of 213 strains and associated genera.</title>
        <authorList>
            <person name="Sun Z."/>
            <person name="Harris H.M."/>
            <person name="McCann A."/>
            <person name="Guo C."/>
            <person name="Argimon S."/>
            <person name="Zhang W."/>
            <person name="Yang X."/>
            <person name="Jeffery I.B."/>
            <person name="Cooney J.C."/>
            <person name="Kagawa T.F."/>
            <person name="Liu W."/>
            <person name="Song Y."/>
            <person name="Salvetti E."/>
            <person name="Wrobel A."/>
            <person name="Rasinkangas P."/>
            <person name="Parkhill J."/>
            <person name="Rea M.C."/>
            <person name="O'Sullivan O."/>
            <person name="Ritari J."/>
            <person name="Douillard F.P."/>
            <person name="Paul Ross R."/>
            <person name="Yang R."/>
            <person name="Briner A.E."/>
            <person name="Felis G.E."/>
            <person name="de Vos W.M."/>
            <person name="Barrangou R."/>
            <person name="Klaenhammer T.R."/>
            <person name="Caufield P.W."/>
            <person name="Cui Y."/>
            <person name="Zhang H."/>
            <person name="O'Toole P.W."/>
        </authorList>
    </citation>
    <scope>NUCLEOTIDE SEQUENCE [LARGE SCALE GENOMIC DNA]</scope>
    <source>
        <strain evidence="2 3">DSM 24716</strain>
    </source>
</reference>
<dbReference type="STRING" id="993692.IV57_GL000520"/>
<evidence type="ECO:0000313" key="2">
    <source>
        <dbReference type="EMBL" id="KRN99095.1"/>
    </source>
</evidence>
<dbReference type="Proteomes" id="UP000051006">
    <property type="component" value="Unassembled WGS sequence"/>
</dbReference>
<evidence type="ECO:0000259" key="1">
    <source>
        <dbReference type="Pfam" id="PF03217"/>
    </source>
</evidence>
<sequence>MFRSKEITIMKLLQKSLLFATIIGVGAGVTSIPTINNGNVTVQAATIKNMTANGFYYKVAKDKFIKASDVEILNKDTQSDANMIQTDSENDYRLEVTTPKAKLYNLKGKEIDHKLAKGTVCKIGTQASFDNSTYYKIAKDKLVQSHDSSWL</sequence>
<organism evidence="2 3">
    <name type="scientific">Companilactobacillus kimchiensis</name>
    <dbReference type="NCBI Taxonomy" id="993692"/>
    <lineage>
        <taxon>Bacteria</taxon>
        <taxon>Bacillati</taxon>
        <taxon>Bacillota</taxon>
        <taxon>Bacilli</taxon>
        <taxon>Lactobacillales</taxon>
        <taxon>Lactobacillaceae</taxon>
        <taxon>Companilactobacillus</taxon>
    </lineage>
</organism>
<comment type="caution">
    <text evidence="2">The sequence shown here is derived from an EMBL/GenBank/DDBJ whole genome shotgun (WGS) entry which is preliminary data.</text>
</comment>
<dbReference type="PATRIC" id="fig|993692.3.peg.525"/>
<dbReference type="Pfam" id="PF03217">
    <property type="entry name" value="SlpA"/>
    <property type="match status" value="1"/>
</dbReference>
<name>A0A0R2LJJ5_9LACO</name>
<feature type="domain" description="S-layer protein C-terminal" evidence="1">
    <location>
        <begin position="99"/>
        <end position="141"/>
    </location>
</feature>
<dbReference type="AlphaFoldDB" id="A0A0R2LJJ5"/>
<dbReference type="EMBL" id="JQCF01000012">
    <property type="protein sequence ID" value="KRN99095.1"/>
    <property type="molecule type" value="Genomic_DNA"/>
</dbReference>